<evidence type="ECO:0000313" key="2">
    <source>
        <dbReference type="Proteomes" id="UP000469125"/>
    </source>
</evidence>
<proteinExistence type="predicted"/>
<reference evidence="1 2" key="1">
    <citation type="submission" date="2019-11" db="EMBL/GenBank/DDBJ databases">
        <authorList>
            <person name="Li X."/>
        </authorList>
    </citation>
    <scope>NUCLEOTIDE SEQUENCE [LARGE SCALE GENOMIC DNA]</scope>
    <source>
        <strain evidence="1 2">L9</strain>
    </source>
</reference>
<evidence type="ECO:0000313" key="1">
    <source>
        <dbReference type="EMBL" id="MUK89282.1"/>
    </source>
</evidence>
<protein>
    <submittedName>
        <fullName evidence="1">AbiA family abortive infection protein</fullName>
    </submittedName>
</protein>
<dbReference type="Proteomes" id="UP000469125">
    <property type="component" value="Unassembled WGS sequence"/>
</dbReference>
<sequence length="643" mass="76324">MKTNKASLGYFIDYNTWKDSYNLQEETIKLSKKNPHFVTFNINYFNNIKKSLRRLVSLNCYFNSRISNNIFYDLNKEYFIKKYAIPKNVYSIRNFSFISYGLNMIHNSIGLYLLKISDDFIFNYYKKIETINTFYGGNIRYQNNSIKFTQNNIYYKNEYKKFRNNLTTHTKDKNDSIVIRLDIQNYFDNLPVEKLLKFLQDTIKPNDKLEHNFDENTIKEIETFYKFLMDNKKGIPQIDNSIISSFIGYLYLCFLDLRIDSLMKSLEYEEYSIIRYLDDIYIPFKPNNNSDNSQPIKEAVEILAKIKDIAFYDFQLNINNKTKIYNLGSPNEKEEFFKDSKNESVIEFLDVPIDTGDNTQEEESHEVIIEKIIDELERIKNGGVNLERNNSEINQYILHKIFDKDISNLLNKGENKTKLESIFEDFNFDLLSVSPLVLTILVMKSDKTKEKYINYLLSKDVSTSNARLLVIEALRQFNFNHEKLFQKLYEDKHFNEVLELYKITEFDYKNPGYFDLSMEYIYYLLNNNPLIIKQMELRVLNEMRGDYSVALNHLVNEFQSICYSLDTIKSQNYNANSIEVFLKKQSIEHFICIKLRNMFDRRNNNLVSHSGDENVQGSAVTKREYDYYKSAVSLCLKQLETAN</sequence>
<name>A0A6N8FHZ1_9BACI</name>
<accession>A0A6N8FHZ1</accession>
<comment type="caution">
    <text evidence="1">The sequence shown here is derived from an EMBL/GenBank/DDBJ whole genome shotgun (WGS) entry which is preliminary data.</text>
</comment>
<gene>
    <name evidence="1" type="ORF">GMD78_12960</name>
</gene>
<dbReference type="InterPro" id="IPR030986">
    <property type="entry name" value="AbiA"/>
</dbReference>
<dbReference type="NCBIfam" id="TIGR04499">
    <property type="entry name" value="abortive_AbiA"/>
    <property type="match status" value="1"/>
</dbReference>
<dbReference type="RefSeq" id="WP_155669256.1">
    <property type="nucleotide sequence ID" value="NZ_WOCA01000010.1"/>
</dbReference>
<dbReference type="EMBL" id="WOCA01000010">
    <property type="protein sequence ID" value="MUK89282.1"/>
    <property type="molecule type" value="Genomic_DNA"/>
</dbReference>
<dbReference type="AlphaFoldDB" id="A0A6N8FHZ1"/>
<organism evidence="1 2">
    <name type="scientific">Ornithinibacillus caprae</name>
    <dbReference type="NCBI Taxonomy" id="2678566"/>
    <lineage>
        <taxon>Bacteria</taxon>
        <taxon>Bacillati</taxon>
        <taxon>Bacillota</taxon>
        <taxon>Bacilli</taxon>
        <taxon>Bacillales</taxon>
        <taxon>Bacillaceae</taxon>
        <taxon>Ornithinibacillus</taxon>
    </lineage>
</organism>
<keyword evidence="2" id="KW-1185">Reference proteome</keyword>